<reference evidence="3" key="1">
    <citation type="journal article" date="2021" name="Nat. Commun.">
        <title>Genetic determinants of endophytism in the Arabidopsis root mycobiome.</title>
        <authorList>
            <person name="Mesny F."/>
            <person name="Miyauchi S."/>
            <person name="Thiergart T."/>
            <person name="Pickel B."/>
            <person name="Atanasova L."/>
            <person name="Karlsson M."/>
            <person name="Huettel B."/>
            <person name="Barry K.W."/>
            <person name="Haridas S."/>
            <person name="Chen C."/>
            <person name="Bauer D."/>
            <person name="Andreopoulos W."/>
            <person name="Pangilinan J."/>
            <person name="LaButti K."/>
            <person name="Riley R."/>
            <person name="Lipzen A."/>
            <person name="Clum A."/>
            <person name="Drula E."/>
            <person name="Henrissat B."/>
            <person name="Kohler A."/>
            <person name="Grigoriev I.V."/>
            <person name="Martin F.M."/>
            <person name="Hacquard S."/>
        </authorList>
    </citation>
    <scope>NUCLEOTIDE SEQUENCE</scope>
    <source>
        <strain evidence="3">MPI-SDFR-AT-0073</strain>
    </source>
</reference>
<organism evidence="3 4">
    <name type="scientific">Truncatella angustata</name>
    <dbReference type="NCBI Taxonomy" id="152316"/>
    <lineage>
        <taxon>Eukaryota</taxon>
        <taxon>Fungi</taxon>
        <taxon>Dikarya</taxon>
        <taxon>Ascomycota</taxon>
        <taxon>Pezizomycotina</taxon>
        <taxon>Sordariomycetes</taxon>
        <taxon>Xylariomycetidae</taxon>
        <taxon>Amphisphaeriales</taxon>
        <taxon>Sporocadaceae</taxon>
        <taxon>Truncatella</taxon>
    </lineage>
</organism>
<evidence type="ECO:0000313" key="3">
    <source>
        <dbReference type="EMBL" id="KAH6658158.1"/>
    </source>
</evidence>
<feature type="compositionally biased region" description="Basic and acidic residues" evidence="1">
    <location>
        <begin position="9"/>
        <end position="18"/>
    </location>
</feature>
<protein>
    <recommendedName>
        <fullName evidence="2">Protein kinase domain-containing protein</fullName>
    </recommendedName>
</protein>
<evidence type="ECO:0000259" key="2">
    <source>
        <dbReference type="SMART" id="SM00220"/>
    </source>
</evidence>
<dbReference type="GeneID" id="70133583"/>
<gene>
    <name evidence="3" type="ORF">BKA67DRAFT_591277</name>
</gene>
<keyword evidence="4" id="KW-1185">Reference proteome</keyword>
<dbReference type="InterPro" id="IPR011009">
    <property type="entry name" value="Kinase-like_dom_sf"/>
</dbReference>
<dbReference type="Gene3D" id="3.30.200.20">
    <property type="entry name" value="Phosphorylase Kinase, domain 1"/>
    <property type="match status" value="1"/>
</dbReference>
<dbReference type="SUPFAM" id="SSF56112">
    <property type="entry name" value="Protein kinase-like (PK-like)"/>
    <property type="match status" value="1"/>
</dbReference>
<evidence type="ECO:0000313" key="4">
    <source>
        <dbReference type="Proteomes" id="UP000758603"/>
    </source>
</evidence>
<dbReference type="OrthoDB" id="68483at2759"/>
<feature type="domain" description="Protein kinase" evidence="2">
    <location>
        <begin position="33"/>
        <end position="250"/>
    </location>
</feature>
<dbReference type="SMART" id="SM00220">
    <property type="entry name" value="S_TKc"/>
    <property type="match status" value="1"/>
</dbReference>
<proteinExistence type="predicted"/>
<dbReference type="RefSeq" id="XP_045962392.1">
    <property type="nucleotide sequence ID" value="XM_046104692.1"/>
</dbReference>
<dbReference type="AlphaFoldDB" id="A0A9P9A1B5"/>
<dbReference type="GO" id="GO:0005524">
    <property type="term" value="F:ATP binding"/>
    <property type="evidence" value="ECO:0007669"/>
    <property type="project" value="InterPro"/>
</dbReference>
<dbReference type="GO" id="GO:0004672">
    <property type="term" value="F:protein kinase activity"/>
    <property type="evidence" value="ECO:0007669"/>
    <property type="project" value="InterPro"/>
</dbReference>
<dbReference type="Proteomes" id="UP000758603">
    <property type="component" value="Unassembled WGS sequence"/>
</dbReference>
<comment type="caution">
    <text evidence="3">The sequence shown here is derived from an EMBL/GenBank/DDBJ whole genome shotgun (WGS) entry which is preliminary data.</text>
</comment>
<evidence type="ECO:0000256" key="1">
    <source>
        <dbReference type="SAM" id="MobiDB-lite"/>
    </source>
</evidence>
<name>A0A9P9A1B5_9PEZI</name>
<feature type="region of interest" description="Disordered" evidence="1">
    <location>
        <begin position="1"/>
        <end position="21"/>
    </location>
</feature>
<dbReference type="InterPro" id="IPR000719">
    <property type="entry name" value="Prot_kinase_dom"/>
</dbReference>
<dbReference type="EMBL" id="JAGPXC010000002">
    <property type="protein sequence ID" value="KAH6658158.1"/>
    <property type="molecule type" value="Genomic_DNA"/>
</dbReference>
<sequence length="422" mass="48177">MRSHHRKVKETLDARSEYTSDDTEGTKLMINQCIIKKEIGQGSYAQSNIVNRPGGLRPGYGIQAPWSTHRRDMNSHDVAEEKDSLFLIREEIAIMKKLNHPSLVSLIEVLDDAKEDSLWIVLKICKKGVIIKVGLDKDSHPYSVEQYFRVSEMFEKSDDVRTAKSAGSPAFLPLELCMAKHDMSLYCLRYGRLLFHRPNNVLEIYKFIRTKEFPISSDEDPVLADCINMRDFREGGDPLLSEEENATELIEPPNELEVNHASTTEMSHMLTVIGIEKSRVGRPDLKSPQTLKTLEIPDYKPQAGDRPRRKSINDKTTELLEAANVYRDLSDHLARRFLASEKGHAQHSTEANVQFLVIGLGDHDEFEASETPADLVSDSPNAIDFNIYERALEAKIERIRSNKPCPRRKMSLTRFVKEKEVW</sequence>
<accession>A0A9P9A1B5</accession>